<organism evidence="2 3">
    <name type="scientific">Castilleja foliolosa</name>
    <dbReference type="NCBI Taxonomy" id="1961234"/>
    <lineage>
        <taxon>Eukaryota</taxon>
        <taxon>Viridiplantae</taxon>
        <taxon>Streptophyta</taxon>
        <taxon>Embryophyta</taxon>
        <taxon>Tracheophyta</taxon>
        <taxon>Spermatophyta</taxon>
        <taxon>Magnoliopsida</taxon>
        <taxon>eudicotyledons</taxon>
        <taxon>Gunneridae</taxon>
        <taxon>Pentapetalae</taxon>
        <taxon>asterids</taxon>
        <taxon>lamiids</taxon>
        <taxon>Lamiales</taxon>
        <taxon>Orobanchaceae</taxon>
        <taxon>Pedicularideae</taxon>
        <taxon>Castillejinae</taxon>
        <taxon>Castilleja</taxon>
    </lineage>
</organism>
<keyword evidence="3" id="KW-1185">Reference proteome</keyword>
<dbReference type="PANTHER" id="PTHR44259">
    <property type="entry name" value="OS07G0183000 PROTEIN-RELATED"/>
    <property type="match status" value="1"/>
</dbReference>
<protein>
    <recommendedName>
        <fullName evidence="1">KIB1-4 beta-propeller domain-containing protein</fullName>
    </recommendedName>
</protein>
<name>A0ABD3DG01_9LAMI</name>
<comment type="caution">
    <text evidence="2">The sequence shown here is derived from an EMBL/GenBank/DDBJ whole genome shotgun (WGS) entry which is preliminary data.</text>
</comment>
<sequence length="427" mass="48862">MTMSTGVDSSPPSSRKISPWLMLPPVIEDGGEMVYKFYNLSEEKEESFLRNSGKEMADDAAAKFVGSSHGWLALFNERNNNHLFLYNPITRRYIKLPPIETLPDPMINLTHDGRGIISKLILSSSPDDDDECIAMMTFGPGDRLAICQPCRSTEWTPIGESFFECGYENVLVVHGGLIYGRAYEDFVYCNRLKRFICLMQLEFDLVHGYLCYELEDWDLNDPHSPASVPRNCDKWNYFRYQGGDEWINQNLRLLEKCRQIPYLILADSQLFIVHRFIMDRVAHDGSYVHVGEIPYDPISRRLLVDAYPHKTFGFSVLKVVYIDHEDGRRDVKVSLVKDSDSLDGLTMFVGMSHSFAVSSSDFPNLKPNSIYFTDANKHDNSMYGGHDIGIFDFANKTLSDCYCYPGVDVPSFKRIVPPPMWFTPSLY</sequence>
<evidence type="ECO:0000313" key="2">
    <source>
        <dbReference type="EMBL" id="KAL3639775.1"/>
    </source>
</evidence>
<dbReference type="Proteomes" id="UP001632038">
    <property type="component" value="Unassembled WGS sequence"/>
</dbReference>
<reference evidence="3" key="1">
    <citation type="journal article" date="2024" name="IScience">
        <title>Strigolactones Initiate the Formation of Haustorium-like Structures in Castilleja.</title>
        <authorList>
            <person name="Buerger M."/>
            <person name="Peterson D."/>
            <person name="Chory J."/>
        </authorList>
    </citation>
    <scope>NUCLEOTIDE SEQUENCE [LARGE SCALE GENOMIC DNA]</scope>
</reference>
<dbReference type="PANTHER" id="PTHR44259:SF37">
    <property type="entry name" value="DUF1618 DOMAIN-CONTAINING PROTEIN"/>
    <property type="match status" value="1"/>
</dbReference>
<evidence type="ECO:0000313" key="3">
    <source>
        <dbReference type="Proteomes" id="UP001632038"/>
    </source>
</evidence>
<dbReference type="InterPro" id="IPR005174">
    <property type="entry name" value="KIB1-4_b-propeller"/>
</dbReference>
<dbReference type="AlphaFoldDB" id="A0ABD3DG01"/>
<feature type="domain" description="KIB1-4 beta-propeller" evidence="1">
    <location>
        <begin position="55"/>
        <end position="392"/>
    </location>
</feature>
<accession>A0ABD3DG01</accession>
<evidence type="ECO:0000259" key="1">
    <source>
        <dbReference type="Pfam" id="PF03478"/>
    </source>
</evidence>
<dbReference type="InterPro" id="IPR050942">
    <property type="entry name" value="F-box_BR-signaling"/>
</dbReference>
<dbReference type="Pfam" id="PF03478">
    <property type="entry name" value="Beta-prop_KIB1-4"/>
    <property type="match status" value="1"/>
</dbReference>
<proteinExistence type="predicted"/>
<dbReference type="EMBL" id="JAVIJP010000017">
    <property type="protein sequence ID" value="KAL3639775.1"/>
    <property type="molecule type" value="Genomic_DNA"/>
</dbReference>
<gene>
    <name evidence="2" type="ORF">CASFOL_014743</name>
</gene>